<dbReference type="PANTHER" id="PTHR37512:SF1">
    <property type="entry name" value="NADR_TTD14 AAA DOMAIN-CONTAINING PROTEIN"/>
    <property type="match status" value="1"/>
</dbReference>
<feature type="domain" description="NadR/Ttd14 AAA" evidence="1">
    <location>
        <begin position="164"/>
        <end position="325"/>
    </location>
</feature>
<dbReference type="NCBIfam" id="TIGR00125">
    <property type="entry name" value="cyt_tran_rel"/>
    <property type="match status" value="1"/>
</dbReference>
<dbReference type="Gene3D" id="3.40.50.300">
    <property type="entry name" value="P-loop containing nucleotide triphosphate hydrolases"/>
    <property type="match status" value="1"/>
</dbReference>
<dbReference type="InterPro" id="IPR052735">
    <property type="entry name" value="NAD_biosynth-regulator"/>
</dbReference>
<dbReference type="InterPro" id="IPR038727">
    <property type="entry name" value="NadR/Ttd14_AAA_dom"/>
</dbReference>
<dbReference type="AlphaFoldDB" id="A0A518EZD1"/>
<evidence type="ECO:0000313" key="2">
    <source>
        <dbReference type="EMBL" id="QDV09445.1"/>
    </source>
</evidence>
<accession>A0A518EZD1</accession>
<reference evidence="2 3" key="1">
    <citation type="submission" date="2019-02" db="EMBL/GenBank/DDBJ databases">
        <title>Deep-cultivation of Planctomycetes and their phenomic and genomic characterization uncovers novel biology.</title>
        <authorList>
            <person name="Wiegand S."/>
            <person name="Jogler M."/>
            <person name="Boedeker C."/>
            <person name="Pinto D."/>
            <person name="Vollmers J."/>
            <person name="Rivas-Marin E."/>
            <person name="Kohn T."/>
            <person name="Peeters S.H."/>
            <person name="Heuer A."/>
            <person name="Rast P."/>
            <person name="Oberbeckmann S."/>
            <person name="Bunk B."/>
            <person name="Jeske O."/>
            <person name="Meyerdierks A."/>
            <person name="Storesund J.E."/>
            <person name="Kallscheuer N."/>
            <person name="Luecker S."/>
            <person name="Lage O.M."/>
            <person name="Pohl T."/>
            <person name="Merkel B.J."/>
            <person name="Hornburger P."/>
            <person name="Mueller R.-W."/>
            <person name="Bruemmer F."/>
            <person name="Labrenz M."/>
            <person name="Spormann A.M."/>
            <person name="Op den Camp H."/>
            <person name="Overmann J."/>
            <person name="Amann R."/>
            <person name="Jetten M.S.M."/>
            <person name="Mascher T."/>
            <person name="Medema M.H."/>
            <person name="Devos D.P."/>
            <person name="Kaster A.-K."/>
            <person name="Ovreas L."/>
            <person name="Rohde M."/>
            <person name="Galperin M.Y."/>
            <person name="Jogler C."/>
        </authorList>
    </citation>
    <scope>NUCLEOTIDE SEQUENCE [LARGE SCALE GENOMIC DNA]</scope>
    <source>
        <strain evidence="2 3">Poly30</strain>
    </source>
</reference>
<dbReference type="SUPFAM" id="SSF52540">
    <property type="entry name" value="P-loop containing nucleoside triphosphate hydrolases"/>
    <property type="match status" value="1"/>
</dbReference>
<dbReference type="InterPro" id="IPR014729">
    <property type="entry name" value="Rossmann-like_a/b/a_fold"/>
</dbReference>
<dbReference type="PANTHER" id="PTHR37512">
    <property type="entry name" value="TRIFUNCTIONAL NAD BIOSYNTHESIS/REGULATOR PROTEIN NADR"/>
    <property type="match status" value="1"/>
</dbReference>
<dbReference type="InterPro" id="IPR027417">
    <property type="entry name" value="P-loop_NTPase"/>
</dbReference>
<gene>
    <name evidence="2" type="primary">nadR</name>
    <name evidence="2" type="ORF">Poly30_50030</name>
</gene>
<dbReference type="SUPFAM" id="SSF52374">
    <property type="entry name" value="Nucleotidylyl transferase"/>
    <property type="match status" value="1"/>
</dbReference>
<keyword evidence="3" id="KW-1185">Reference proteome</keyword>
<proteinExistence type="predicted"/>
<dbReference type="GO" id="GO:0003824">
    <property type="term" value="F:catalytic activity"/>
    <property type="evidence" value="ECO:0007669"/>
    <property type="project" value="InterPro"/>
</dbReference>
<dbReference type="Gene3D" id="3.40.50.620">
    <property type="entry name" value="HUPs"/>
    <property type="match status" value="1"/>
</dbReference>
<dbReference type="RefSeq" id="WP_419190620.1">
    <property type="nucleotide sequence ID" value="NZ_CP036434.1"/>
</dbReference>
<protein>
    <submittedName>
        <fullName evidence="2">Trifunctional NAD biosynthesis/regulator protein NadR</fullName>
    </submittedName>
</protein>
<dbReference type="Pfam" id="PF13521">
    <property type="entry name" value="AAA_28"/>
    <property type="match status" value="1"/>
</dbReference>
<evidence type="ECO:0000259" key="1">
    <source>
        <dbReference type="Pfam" id="PF13521"/>
    </source>
</evidence>
<dbReference type="InterPro" id="IPR004821">
    <property type="entry name" value="Cyt_trans-like"/>
</dbReference>
<sequence>MTPGTERTRGLVLGKFLPPHAGHLRLLRFAEQMVDDLDVIVASVASEPIGSELRVRWMKELIPGATVHALTDDLPSLPEQSPDFWPLWRTSLLRCLERPPTHVFASEGYGAELARQLGARFVPVTRPGTDDEGPIATSGTAIRRNPWEHWRHLPDVVRPHFLRRIAIAGPESVGKSTLAARLAKEFETVWVPEYARDWLTREGAPMDGETARVEPGDMVMIARGHAASQRALERSANRRLFVDTDALATTIWCEFLHGQVPEEVASIAEAEAPDLTLLLDVDVPFVPDPIRYLPEERRRFFDRYEAALQEAGRPFALIRGDFEERFRAAVDAVRAVPPPEPMP</sequence>
<name>A0A518EZD1_9BACT</name>
<evidence type="ECO:0000313" key="3">
    <source>
        <dbReference type="Proteomes" id="UP000320390"/>
    </source>
</evidence>
<dbReference type="Proteomes" id="UP000320390">
    <property type="component" value="Chromosome"/>
</dbReference>
<organism evidence="2 3">
    <name type="scientific">Saltatorellus ferox</name>
    <dbReference type="NCBI Taxonomy" id="2528018"/>
    <lineage>
        <taxon>Bacteria</taxon>
        <taxon>Pseudomonadati</taxon>
        <taxon>Planctomycetota</taxon>
        <taxon>Planctomycetia</taxon>
        <taxon>Planctomycetia incertae sedis</taxon>
        <taxon>Saltatorellus</taxon>
    </lineage>
</organism>
<dbReference type="EMBL" id="CP036434">
    <property type="protein sequence ID" value="QDV09445.1"/>
    <property type="molecule type" value="Genomic_DNA"/>
</dbReference>